<dbReference type="InterPro" id="IPR056113">
    <property type="entry name" value="DUF7696"/>
</dbReference>
<dbReference type="EMBL" id="VUOA01000009">
    <property type="protein sequence ID" value="KAA2241124.1"/>
    <property type="molecule type" value="Genomic_DNA"/>
</dbReference>
<dbReference type="AlphaFoldDB" id="A0A5B2VQR8"/>
<evidence type="ECO:0000313" key="3">
    <source>
        <dbReference type="Proteomes" id="UP000323142"/>
    </source>
</evidence>
<proteinExistence type="predicted"/>
<evidence type="ECO:0000256" key="1">
    <source>
        <dbReference type="SAM" id="MobiDB-lite"/>
    </source>
</evidence>
<name>A0A5B2VQR8_9HYPH</name>
<dbReference type="Proteomes" id="UP000323142">
    <property type="component" value="Unassembled WGS sequence"/>
</dbReference>
<sequence length="60" mass="6504">MNHPTAYSHLAGREVSTWSEEWRHECEVAAVLAMSPTQRKSFFDGSTDGEGRPGTAVGAP</sequence>
<evidence type="ECO:0000313" key="2">
    <source>
        <dbReference type="EMBL" id="KAA2241124.1"/>
    </source>
</evidence>
<dbReference type="OrthoDB" id="8020360at2"/>
<protein>
    <submittedName>
        <fullName evidence="2">Uncharacterized protein</fullName>
    </submittedName>
</protein>
<organism evidence="2 3">
    <name type="scientific">Salinarimonas soli</name>
    <dbReference type="NCBI Taxonomy" id="1638099"/>
    <lineage>
        <taxon>Bacteria</taxon>
        <taxon>Pseudomonadati</taxon>
        <taxon>Pseudomonadota</taxon>
        <taxon>Alphaproteobacteria</taxon>
        <taxon>Hyphomicrobiales</taxon>
        <taxon>Salinarimonadaceae</taxon>
        <taxon>Salinarimonas</taxon>
    </lineage>
</organism>
<dbReference type="RefSeq" id="WP_149815905.1">
    <property type="nucleotide sequence ID" value="NZ_VUOA01000009.1"/>
</dbReference>
<dbReference type="Pfam" id="PF24751">
    <property type="entry name" value="DUF7696"/>
    <property type="match status" value="1"/>
</dbReference>
<comment type="caution">
    <text evidence="2">The sequence shown here is derived from an EMBL/GenBank/DDBJ whole genome shotgun (WGS) entry which is preliminary data.</text>
</comment>
<feature type="region of interest" description="Disordered" evidence="1">
    <location>
        <begin position="39"/>
        <end position="60"/>
    </location>
</feature>
<reference evidence="2 3" key="2">
    <citation type="submission" date="2019-09" db="EMBL/GenBank/DDBJ databases">
        <authorList>
            <person name="Jin C."/>
        </authorList>
    </citation>
    <scope>NUCLEOTIDE SEQUENCE [LARGE SCALE GENOMIC DNA]</scope>
    <source>
        <strain evidence="2 3">BN140002</strain>
    </source>
</reference>
<reference evidence="2 3" key="1">
    <citation type="submission" date="2019-09" db="EMBL/GenBank/DDBJ databases">
        <title>Salinarimonas rosea gen. nov., sp. nov., a new member of the a-2 subgroup of the Proteobacteria.</title>
        <authorList>
            <person name="Liu J."/>
        </authorList>
    </citation>
    <scope>NUCLEOTIDE SEQUENCE [LARGE SCALE GENOMIC DNA]</scope>
    <source>
        <strain evidence="2 3">BN140002</strain>
    </source>
</reference>
<gene>
    <name evidence="2" type="ORF">F0L46_04825</name>
</gene>
<keyword evidence="3" id="KW-1185">Reference proteome</keyword>
<accession>A0A5B2VQR8</accession>